<dbReference type="Proteomes" id="UP000185680">
    <property type="component" value="Chromosome"/>
</dbReference>
<feature type="transmembrane region" description="Helical" evidence="5">
    <location>
        <begin position="166"/>
        <end position="187"/>
    </location>
</feature>
<keyword evidence="4 5" id="KW-0472">Membrane</keyword>
<dbReference type="STRING" id="1763535.LPB072_10930"/>
<feature type="transmembrane region" description="Helical" evidence="5">
    <location>
        <begin position="135"/>
        <end position="154"/>
    </location>
</feature>
<keyword evidence="9" id="KW-1185">Reference proteome</keyword>
<reference evidence="8 9" key="1">
    <citation type="submission" date="2016-02" db="EMBL/GenBank/DDBJ databases">
        <title>Draft genome sequence of Hydrogenophaga sp. LPB0072.</title>
        <authorList>
            <person name="Shin S.-K."/>
            <person name="Yi H."/>
        </authorList>
    </citation>
    <scope>NUCLEOTIDE SEQUENCE [LARGE SCALE GENOMIC DNA]</scope>
    <source>
        <strain evidence="8 9">LPB0072</strain>
    </source>
</reference>
<dbReference type="KEGG" id="hyl:LPB072_10930"/>
<feature type="transmembrane region" description="Helical" evidence="5">
    <location>
        <begin position="35"/>
        <end position="59"/>
    </location>
</feature>
<evidence type="ECO:0000313" key="10">
    <source>
        <dbReference type="Proteomes" id="UP000185680"/>
    </source>
</evidence>
<evidence type="ECO:0000313" key="7">
    <source>
        <dbReference type="EMBL" id="AOW13290.1"/>
    </source>
</evidence>
<dbReference type="RefSeq" id="WP_066089430.1">
    <property type="nucleotide sequence ID" value="NZ_CP017476.1"/>
</dbReference>
<evidence type="ECO:0000313" key="9">
    <source>
        <dbReference type="Proteomes" id="UP000185657"/>
    </source>
</evidence>
<evidence type="ECO:0000256" key="1">
    <source>
        <dbReference type="ARBA" id="ARBA00004141"/>
    </source>
</evidence>
<protein>
    <recommendedName>
        <fullName evidence="6">Yip1 domain-containing protein</fullName>
    </recommendedName>
</protein>
<reference evidence="7 10" key="2">
    <citation type="submission" date="2016-10" db="EMBL/GenBank/DDBJ databases">
        <title>Hydorgenophaga sp. LPB0072 isolated from gastropod.</title>
        <authorList>
            <person name="Kim E."/>
            <person name="Yi H."/>
        </authorList>
    </citation>
    <scope>NUCLEOTIDE SEQUENCE [LARGE SCALE GENOMIC DNA]</scope>
    <source>
        <strain evidence="7 10">LPB0072</strain>
    </source>
</reference>
<sequence>MNLVQRVQDILLKPKATWPEIEAEPGDVKSVYTNYLVYLAAIPAIATFIGMSVFGMNFMGATIRVPIMSGLANLVVGFVLSLVMAFVLALIANALAPTFKGEKNLLNAVKLIAFGSTAGMAGGVFNLLPMLSMLGLLASLYSIYLIYTGIPVMMKAPADKAMGYTAVLIVCGVVAALLMGAASALFLGPDRGHMMGRGAGDDASISIKVPGTEISINTAKLEEAGKKVEEASKQMEAAQASGDQEAASKAMGAMLGAAMGGGGDSGKPFPPEKLQTFVPEKLGDLARTSIEARTDNAMGLSFSSVEALYSKDDKSINLTVQDIGAVKVLAMGMAAWASSTINRETQDEVERVYKKDGVTYKEEYRKDGSQTDYGIMLPNGLMVDATANGIDIDTLKAAVANMDMGALGALTRAK</sequence>
<evidence type="ECO:0000259" key="6">
    <source>
        <dbReference type="Pfam" id="PF04893"/>
    </source>
</evidence>
<dbReference type="GO" id="GO:0016020">
    <property type="term" value="C:membrane"/>
    <property type="evidence" value="ECO:0007669"/>
    <property type="project" value="UniProtKB-SubCell"/>
</dbReference>
<evidence type="ECO:0000313" key="8">
    <source>
        <dbReference type="EMBL" id="OAD42112.1"/>
    </source>
</evidence>
<feature type="transmembrane region" description="Helical" evidence="5">
    <location>
        <begin position="108"/>
        <end position="128"/>
    </location>
</feature>
<gene>
    <name evidence="7" type="ORF">LPB072_10930</name>
    <name evidence="8" type="ORF">LPB72_09535</name>
</gene>
<dbReference type="InterPro" id="IPR006977">
    <property type="entry name" value="Yip1_dom"/>
</dbReference>
<evidence type="ECO:0000256" key="2">
    <source>
        <dbReference type="ARBA" id="ARBA00022692"/>
    </source>
</evidence>
<evidence type="ECO:0000256" key="4">
    <source>
        <dbReference type="ARBA" id="ARBA00023136"/>
    </source>
</evidence>
<dbReference type="Proteomes" id="UP000185657">
    <property type="component" value="Unassembled WGS sequence"/>
</dbReference>
<feature type="domain" description="Yip1" evidence="6">
    <location>
        <begin position="10"/>
        <end position="178"/>
    </location>
</feature>
<dbReference type="EMBL" id="CP017476">
    <property type="protein sequence ID" value="AOW13290.1"/>
    <property type="molecule type" value="Genomic_DNA"/>
</dbReference>
<name>A0A167I420_9BURK</name>
<keyword evidence="3 5" id="KW-1133">Transmembrane helix</keyword>
<evidence type="ECO:0000256" key="3">
    <source>
        <dbReference type="ARBA" id="ARBA00022989"/>
    </source>
</evidence>
<evidence type="ECO:0000256" key="5">
    <source>
        <dbReference type="SAM" id="Phobius"/>
    </source>
</evidence>
<dbReference type="AlphaFoldDB" id="A0A167I420"/>
<proteinExistence type="predicted"/>
<comment type="subcellular location">
    <subcellularLocation>
        <location evidence="1">Membrane</location>
        <topology evidence="1">Multi-pass membrane protein</topology>
    </subcellularLocation>
</comment>
<keyword evidence="2 5" id="KW-0812">Transmembrane</keyword>
<dbReference type="EMBL" id="LVWD01000012">
    <property type="protein sequence ID" value="OAD42112.1"/>
    <property type="molecule type" value="Genomic_DNA"/>
</dbReference>
<feature type="transmembrane region" description="Helical" evidence="5">
    <location>
        <begin position="71"/>
        <end position="96"/>
    </location>
</feature>
<dbReference type="Pfam" id="PF04893">
    <property type="entry name" value="Yip1"/>
    <property type="match status" value="1"/>
</dbReference>
<accession>A0A167I420</accession>
<organism evidence="7 10">
    <name type="scientific">Hydrogenophaga crassostreae</name>
    <dbReference type="NCBI Taxonomy" id="1763535"/>
    <lineage>
        <taxon>Bacteria</taxon>
        <taxon>Pseudomonadati</taxon>
        <taxon>Pseudomonadota</taxon>
        <taxon>Betaproteobacteria</taxon>
        <taxon>Burkholderiales</taxon>
        <taxon>Comamonadaceae</taxon>
        <taxon>Hydrogenophaga</taxon>
    </lineage>
</organism>